<sequence>MANKIAAIRYPKTIQDLVMDPDLLEVFYPYATKAPQVWNMVSFVDEKPSPKSIYSVYLAPDASLPVPVNGRLSAEVKALRAREEAGEAADWAPLTKALEKDFVKILNSQVLPAFYKSKRFEAFHRDNVLSAARDAMDSPQTVARKLKVRNVKQLESLMIAVTLNEMEKAGPLADKLIRAEKLSIDKKTLLTALKSGKVPAANAKPKTMNVTPESLSRCGFSKPKDKTLQKAVKELVKAVHENDRVLFLSLAKNLCGLEPRDSPIAKMSPQILLKTLFKAKVLSK</sequence>
<evidence type="ECO:0000313" key="1">
    <source>
        <dbReference type="EMBL" id="MBD8891277.1"/>
    </source>
</evidence>
<dbReference type="RefSeq" id="WP_192147413.1">
    <property type="nucleotide sequence ID" value="NZ_JACYXI010000003.1"/>
</dbReference>
<comment type="caution">
    <text evidence="1">The sequence shown here is derived from an EMBL/GenBank/DDBJ whole genome shotgun (WGS) entry which is preliminary data.</text>
</comment>
<accession>A0ABR9CK96</accession>
<gene>
    <name evidence="1" type="ORF">IG616_06950</name>
</gene>
<reference evidence="2" key="1">
    <citation type="submission" date="2020-09" db="EMBL/GenBank/DDBJ databases">
        <title>The genome sequence of strain Labrenzia suaedae 4C16A.</title>
        <authorList>
            <person name="Liu Y."/>
        </authorList>
    </citation>
    <scope>NUCLEOTIDE SEQUENCE [LARGE SCALE GENOMIC DNA]</scope>
    <source>
        <strain evidence="2">4C16A</strain>
    </source>
</reference>
<dbReference type="EMBL" id="JACYXI010000003">
    <property type="protein sequence ID" value="MBD8891277.1"/>
    <property type="molecule type" value="Genomic_DNA"/>
</dbReference>
<proteinExistence type="predicted"/>
<organism evidence="1 2">
    <name type="scientific">Roseibium litorale</name>
    <dbReference type="NCBI Taxonomy" id="2803841"/>
    <lineage>
        <taxon>Bacteria</taxon>
        <taxon>Pseudomonadati</taxon>
        <taxon>Pseudomonadota</taxon>
        <taxon>Alphaproteobacteria</taxon>
        <taxon>Hyphomicrobiales</taxon>
        <taxon>Stappiaceae</taxon>
        <taxon>Roseibium</taxon>
    </lineage>
</organism>
<name>A0ABR9CK96_9HYPH</name>
<keyword evidence="2" id="KW-1185">Reference proteome</keyword>
<reference evidence="1 2" key="2">
    <citation type="journal article" date="2021" name="Int. J. Syst. Evol. Microbiol.">
        <title>Roseibium litorale sp. nov., isolated from a tidal flat sediment and proposal for the reclassification of Labrenzia polysiphoniae as Roseibium polysiphoniae comb. nov.</title>
        <authorList>
            <person name="Liu Y."/>
            <person name="Pei T."/>
            <person name="Du J."/>
            <person name="Chao M."/>
            <person name="Deng M.R."/>
            <person name="Zhu H."/>
        </authorList>
    </citation>
    <scope>NUCLEOTIDE SEQUENCE [LARGE SCALE GENOMIC DNA]</scope>
    <source>
        <strain evidence="1 2">4C16A</strain>
    </source>
</reference>
<protein>
    <submittedName>
        <fullName evidence="1">Uncharacterized protein</fullName>
    </submittedName>
</protein>
<evidence type="ECO:0000313" key="2">
    <source>
        <dbReference type="Proteomes" id="UP000632063"/>
    </source>
</evidence>
<dbReference type="Proteomes" id="UP000632063">
    <property type="component" value="Unassembled WGS sequence"/>
</dbReference>